<keyword evidence="4" id="KW-1185">Reference proteome</keyword>
<dbReference type="GO" id="GO:0003993">
    <property type="term" value="F:acid phosphatase activity"/>
    <property type="evidence" value="ECO:0007669"/>
    <property type="project" value="InterPro"/>
</dbReference>
<evidence type="ECO:0000313" key="4">
    <source>
        <dbReference type="Proteomes" id="UP001165074"/>
    </source>
</evidence>
<keyword evidence="1 2" id="KW-0732">Signal</keyword>
<feature type="chain" id="PRO_5040992499" description="Alkaline phosphatase" evidence="2">
    <location>
        <begin position="31"/>
        <end position="343"/>
    </location>
</feature>
<dbReference type="Gene3D" id="3.60.21.10">
    <property type="match status" value="1"/>
</dbReference>
<protein>
    <recommendedName>
        <fullName evidence="5">Alkaline phosphatase</fullName>
    </recommendedName>
</protein>
<dbReference type="Proteomes" id="UP001165074">
    <property type="component" value="Unassembled WGS sequence"/>
</dbReference>
<dbReference type="InterPro" id="IPR039331">
    <property type="entry name" value="PAPs-like"/>
</dbReference>
<dbReference type="InterPro" id="IPR029052">
    <property type="entry name" value="Metallo-depent_PP-like"/>
</dbReference>
<dbReference type="PANTHER" id="PTHR22953">
    <property type="entry name" value="ACID PHOSPHATASE RELATED"/>
    <property type="match status" value="1"/>
</dbReference>
<organism evidence="3 4">
    <name type="scientific">Actinoallomurus iriomotensis</name>
    <dbReference type="NCBI Taxonomy" id="478107"/>
    <lineage>
        <taxon>Bacteria</taxon>
        <taxon>Bacillati</taxon>
        <taxon>Actinomycetota</taxon>
        <taxon>Actinomycetes</taxon>
        <taxon>Streptosporangiales</taxon>
        <taxon>Thermomonosporaceae</taxon>
        <taxon>Actinoallomurus</taxon>
    </lineage>
</organism>
<dbReference type="EMBL" id="BSTK01000011">
    <property type="protein sequence ID" value="GLY88914.1"/>
    <property type="molecule type" value="Genomic_DNA"/>
</dbReference>
<proteinExistence type="predicted"/>
<sequence>MLTRMLMPAPLALPLAVTLSALLASTSTVAAADHGPTPAAQSRSAAPDPNWVIAVGDIPSCGDGVHASGKAIATAGLAQQLQTAHPSLGFVGLGDENNGTGTPKEFTNCYAASGWGKLYNVTFPSPGNHEYLASSTAKGYFWYFGNRHPGTASAPYYAFDFGGWHFISLDSECQFVPGAGGRPGGCGKGSAQEHWLASHLTTFRQQHPHRCLAAFWHEPLFSSSSVSSTAPVPQRPMYAIWQDLAAARAALVLNGHYHGYERFSPMNAVGNADPAGVREIVPATGGSLFYPFRSPPAPHSQVRIANTPGVLLLALNPNSYNWIFYGLGMKVLDSGVGSVHACP</sequence>
<dbReference type="SUPFAM" id="SSF56300">
    <property type="entry name" value="Metallo-dependent phosphatases"/>
    <property type="match status" value="1"/>
</dbReference>
<evidence type="ECO:0000256" key="1">
    <source>
        <dbReference type="ARBA" id="ARBA00022729"/>
    </source>
</evidence>
<name>A0A9W6W2Y6_9ACTN</name>
<feature type="signal peptide" evidence="2">
    <location>
        <begin position="1"/>
        <end position="30"/>
    </location>
</feature>
<comment type="caution">
    <text evidence="3">The sequence shown here is derived from an EMBL/GenBank/DDBJ whole genome shotgun (WGS) entry which is preliminary data.</text>
</comment>
<evidence type="ECO:0000313" key="3">
    <source>
        <dbReference type="EMBL" id="GLY88914.1"/>
    </source>
</evidence>
<dbReference type="RefSeq" id="WP_285578844.1">
    <property type="nucleotide sequence ID" value="NZ_BSTK01000011.1"/>
</dbReference>
<dbReference type="PANTHER" id="PTHR22953:SF153">
    <property type="entry name" value="PURPLE ACID PHOSPHATASE"/>
    <property type="match status" value="1"/>
</dbReference>
<gene>
    <name evidence="3" type="ORF">Airi02_068430</name>
</gene>
<evidence type="ECO:0008006" key="5">
    <source>
        <dbReference type="Google" id="ProtNLM"/>
    </source>
</evidence>
<reference evidence="3" key="1">
    <citation type="submission" date="2023-03" db="EMBL/GenBank/DDBJ databases">
        <title>Actinoallomurus iriomotensis NBRC 103684.</title>
        <authorList>
            <person name="Ichikawa N."/>
            <person name="Sato H."/>
            <person name="Tonouchi N."/>
        </authorList>
    </citation>
    <scope>NUCLEOTIDE SEQUENCE</scope>
    <source>
        <strain evidence="3">NBRC 103684</strain>
    </source>
</reference>
<accession>A0A9W6W2Y6</accession>
<dbReference type="AlphaFoldDB" id="A0A9W6W2Y6"/>
<evidence type="ECO:0000256" key="2">
    <source>
        <dbReference type="SAM" id="SignalP"/>
    </source>
</evidence>